<accession>A0A5C6U1L8</accession>
<reference evidence="4 5" key="1">
    <citation type="submission" date="2019-08" db="EMBL/GenBank/DDBJ databases">
        <authorList>
            <person name="Khan S.A."/>
            <person name="Jeon C.O."/>
            <person name="Jeong S.E."/>
        </authorList>
    </citation>
    <scope>NUCLEOTIDE SEQUENCE [LARGE SCALE GENOMIC DNA]</scope>
    <source>
        <strain evidence="5">IMCC1728</strain>
    </source>
</reference>
<dbReference type="SUPFAM" id="SSF55785">
    <property type="entry name" value="PYP-like sensor domain (PAS domain)"/>
    <property type="match status" value="1"/>
</dbReference>
<feature type="region of interest" description="Disordered" evidence="1">
    <location>
        <begin position="199"/>
        <end position="227"/>
    </location>
</feature>
<feature type="transmembrane region" description="Helical" evidence="2">
    <location>
        <begin position="12"/>
        <end position="32"/>
    </location>
</feature>
<dbReference type="NCBIfam" id="TIGR00229">
    <property type="entry name" value="sensory_box"/>
    <property type="match status" value="1"/>
</dbReference>
<dbReference type="CDD" id="cd00130">
    <property type="entry name" value="PAS"/>
    <property type="match status" value="1"/>
</dbReference>
<evidence type="ECO:0000313" key="5">
    <source>
        <dbReference type="Proteomes" id="UP000321832"/>
    </source>
</evidence>
<organism evidence="4 5">
    <name type="scientific">Piscinibacter aquaticus</name>
    <dbReference type="NCBI Taxonomy" id="392597"/>
    <lineage>
        <taxon>Bacteria</taxon>
        <taxon>Pseudomonadati</taxon>
        <taxon>Pseudomonadota</taxon>
        <taxon>Betaproteobacteria</taxon>
        <taxon>Burkholderiales</taxon>
        <taxon>Sphaerotilaceae</taxon>
        <taxon>Piscinibacter</taxon>
    </lineage>
</organism>
<dbReference type="Pfam" id="PF08448">
    <property type="entry name" value="PAS_4"/>
    <property type="match status" value="1"/>
</dbReference>
<evidence type="ECO:0000313" key="4">
    <source>
        <dbReference type="EMBL" id="TXC65831.1"/>
    </source>
</evidence>
<evidence type="ECO:0000256" key="1">
    <source>
        <dbReference type="SAM" id="MobiDB-lite"/>
    </source>
</evidence>
<dbReference type="Gene3D" id="3.30.450.20">
    <property type="entry name" value="PAS domain"/>
    <property type="match status" value="1"/>
</dbReference>
<dbReference type="InterPro" id="IPR013656">
    <property type="entry name" value="PAS_4"/>
</dbReference>
<keyword evidence="5" id="KW-1185">Reference proteome</keyword>
<evidence type="ECO:0000256" key="2">
    <source>
        <dbReference type="SAM" id="Phobius"/>
    </source>
</evidence>
<keyword evidence="2" id="KW-1133">Transmembrane helix</keyword>
<proteinExistence type="predicted"/>
<dbReference type="InterPro" id="IPR035965">
    <property type="entry name" value="PAS-like_dom_sf"/>
</dbReference>
<dbReference type="InterPro" id="IPR000014">
    <property type="entry name" value="PAS"/>
</dbReference>
<dbReference type="AlphaFoldDB" id="A0A5C6U1L8"/>
<dbReference type="EMBL" id="VOPW01000001">
    <property type="protein sequence ID" value="TXC65831.1"/>
    <property type="molecule type" value="Genomic_DNA"/>
</dbReference>
<name>A0A5C6U1L8_9BURK</name>
<comment type="caution">
    <text evidence="4">The sequence shown here is derived from an EMBL/GenBank/DDBJ whole genome shotgun (WGS) entry which is preliminary data.</text>
</comment>
<keyword evidence="2" id="KW-0812">Transmembrane</keyword>
<keyword evidence="2" id="KW-0472">Membrane</keyword>
<evidence type="ECO:0000259" key="3">
    <source>
        <dbReference type="Pfam" id="PF08448"/>
    </source>
</evidence>
<feature type="transmembrane region" description="Helical" evidence="2">
    <location>
        <begin position="38"/>
        <end position="58"/>
    </location>
</feature>
<gene>
    <name evidence="4" type="ORF">FSC37_06735</name>
</gene>
<feature type="compositionally biased region" description="Low complexity" evidence="1">
    <location>
        <begin position="204"/>
        <end position="214"/>
    </location>
</feature>
<feature type="domain" description="PAS fold-4" evidence="3">
    <location>
        <begin position="93"/>
        <end position="202"/>
    </location>
</feature>
<sequence length="227" mass="24840">MTENDPHVRRQQAALICGVAVAAALAATLFGFASTGGIAAAMMAALLAVALTASAMAYERARAARATLRQQAHLERALADRRAAEDFLRLVADSLPARLSYWDRDNRCRFANRGFCEWHGIGADRILGRRIADLGAPWDRRARANAPRVEAVLAGRTQRFERDDTAPDGQPCVSLAYYVPDWRGDEVVGFIVLATDLSAERRASASSPRRSSAPRPRRRPRAPFSPT</sequence>
<dbReference type="Proteomes" id="UP000321832">
    <property type="component" value="Unassembled WGS sequence"/>
</dbReference>
<protein>
    <submittedName>
        <fullName evidence="4">PAS domain S-box protein</fullName>
    </submittedName>
</protein>